<dbReference type="eggNOG" id="COG0645">
    <property type="taxonomic scope" value="Bacteria"/>
</dbReference>
<dbReference type="RefSeq" id="WP_003963107.1">
    <property type="nucleotide sequence ID" value="NZ_CM000914.1"/>
</dbReference>
<dbReference type="Gene3D" id="3.40.50.300">
    <property type="entry name" value="P-loop containing nucleotide triphosphate hydrolases"/>
    <property type="match status" value="1"/>
</dbReference>
<geneLocation type="plasmid" evidence="1 2">
    <name>pSCL4</name>
</geneLocation>
<sequence length="184" mass="20099">MIIWINGAFGAGKSTLATGLMGALPGAVTADPEAVGDLLRTTLRGHNRAARDYQDLPPWRSLTLAFVTALADHTRGPVIVPMTVLDPVYATELFTPLHRRPAPFHHLVLHTGPAELRARIEASREYPGDLVRSEAARAFRRRRAGDYQQAAAGWMHAHGHVIDTSFLTPGQTLQAALHHLHTTD</sequence>
<accession>D5SJ53</accession>
<dbReference type="EMBL" id="CM000914">
    <property type="protein sequence ID" value="EFG03946.2"/>
    <property type="molecule type" value="Genomic_DNA"/>
</dbReference>
<dbReference type="Pfam" id="PF13671">
    <property type="entry name" value="AAA_33"/>
    <property type="match status" value="1"/>
</dbReference>
<proteinExistence type="predicted"/>
<protein>
    <submittedName>
        <fullName evidence="1">Putative ATP/GTP-binding protein</fullName>
    </submittedName>
</protein>
<dbReference type="InterPro" id="IPR027417">
    <property type="entry name" value="P-loop_NTPase"/>
</dbReference>
<organism evidence="1 2">
    <name type="scientific">Streptomyces clavuligerus</name>
    <dbReference type="NCBI Taxonomy" id="1901"/>
    <lineage>
        <taxon>Bacteria</taxon>
        <taxon>Bacillati</taxon>
        <taxon>Actinomycetota</taxon>
        <taxon>Actinomycetes</taxon>
        <taxon>Kitasatosporales</taxon>
        <taxon>Streptomycetaceae</taxon>
        <taxon>Streptomyces</taxon>
    </lineage>
</organism>
<dbReference type="GeneID" id="93733607"/>
<dbReference type="SUPFAM" id="SSF52540">
    <property type="entry name" value="P-loop containing nucleoside triphosphate hydrolases"/>
    <property type="match status" value="1"/>
</dbReference>
<reference evidence="1 2" key="1">
    <citation type="journal article" date="2010" name="Genome Biol. Evol.">
        <title>The sequence of a 1.8-mb bacterial linear plasmid reveals a rich evolutionary reservoir of secondary metabolic pathways.</title>
        <authorList>
            <person name="Medema M.H."/>
            <person name="Trefzer A."/>
            <person name="Kovalchuk A."/>
            <person name="van den Berg M."/>
            <person name="Mueller U."/>
            <person name="Heijne W."/>
            <person name="Wu L."/>
            <person name="Alam M.T."/>
            <person name="Ronning C.M."/>
            <person name="Nierman W.C."/>
            <person name="Bovenberg R.A.L."/>
            <person name="Breitling R."/>
            <person name="Takano E."/>
        </authorList>
    </citation>
    <scope>NUCLEOTIDE SEQUENCE [LARGE SCALE GENOMIC DNA]</scope>
    <source>
        <strain evidence="2">ATCC 27064 / DSM 738 / JCM 4710 / NBRC 13307 / NCIMB 12785 / NRRL 3585 / VKM Ac-602</strain>
        <plasmid evidence="1">pSCL4</plasmid>
    </source>
</reference>
<name>D5SJ53_STRCL</name>
<dbReference type="AlphaFoldDB" id="D5SJ53"/>
<keyword evidence="2" id="KW-1185">Reference proteome</keyword>
<keyword evidence="1" id="KW-0614">Plasmid</keyword>
<gene>
    <name evidence="1" type="ORF">SCLAV_p0456</name>
</gene>
<dbReference type="OrthoDB" id="9799092at2"/>
<evidence type="ECO:0000313" key="2">
    <source>
        <dbReference type="Proteomes" id="UP000002357"/>
    </source>
</evidence>
<evidence type="ECO:0000313" key="1">
    <source>
        <dbReference type="EMBL" id="EFG03946.2"/>
    </source>
</evidence>
<dbReference type="Proteomes" id="UP000002357">
    <property type="component" value="Plasmid pSCL4"/>
</dbReference>